<accession>A0ABS3T8F4</accession>
<gene>
    <name evidence="1" type="ORF">J4D97_04550</name>
</gene>
<proteinExistence type="predicted"/>
<dbReference type="EMBL" id="JAGETX010000002">
    <property type="protein sequence ID" value="MBO3269912.1"/>
    <property type="molecule type" value="Genomic_DNA"/>
</dbReference>
<organism evidence="1 2">
    <name type="scientific">Hymenobacter defluvii</name>
    <dbReference type="NCBI Taxonomy" id="2054411"/>
    <lineage>
        <taxon>Bacteria</taxon>
        <taxon>Pseudomonadati</taxon>
        <taxon>Bacteroidota</taxon>
        <taxon>Cytophagia</taxon>
        <taxon>Cytophagales</taxon>
        <taxon>Hymenobacteraceae</taxon>
        <taxon>Hymenobacter</taxon>
    </lineage>
</organism>
<evidence type="ECO:0000313" key="1">
    <source>
        <dbReference type="EMBL" id="MBO3269912.1"/>
    </source>
</evidence>
<reference evidence="1 2" key="1">
    <citation type="submission" date="2021-03" db="EMBL/GenBank/DDBJ databases">
        <authorList>
            <person name="Kim M.K."/>
        </authorList>
    </citation>
    <scope>NUCLEOTIDE SEQUENCE [LARGE SCALE GENOMIC DNA]</scope>
    <source>
        <strain evidence="1 2">BT507</strain>
    </source>
</reference>
<dbReference type="Proteomes" id="UP000670527">
    <property type="component" value="Unassembled WGS sequence"/>
</dbReference>
<sequence>MLQLWRSPLRHPAYAFKLATQNGSVIGLKPVAEHGGVGGAKNEVILQVAGVEVVQVGRVVEDALLLETCWWCRGRCRCWRFDLCTGQSPRRSVQMLELLLRHNTVDS</sequence>
<protein>
    <submittedName>
        <fullName evidence="1">Uncharacterized protein</fullName>
    </submittedName>
</protein>
<keyword evidence="2" id="KW-1185">Reference proteome</keyword>
<name>A0ABS3T8F4_9BACT</name>
<dbReference type="RefSeq" id="WP_208306562.1">
    <property type="nucleotide sequence ID" value="NZ_JAGETX010000002.1"/>
</dbReference>
<comment type="caution">
    <text evidence="1">The sequence shown here is derived from an EMBL/GenBank/DDBJ whole genome shotgun (WGS) entry which is preliminary data.</text>
</comment>
<evidence type="ECO:0000313" key="2">
    <source>
        <dbReference type="Proteomes" id="UP000670527"/>
    </source>
</evidence>